<reference evidence="3" key="1">
    <citation type="submission" date="2021-03" db="EMBL/GenBank/DDBJ databases">
        <authorList>
            <person name="Bekaert M."/>
        </authorList>
    </citation>
    <scope>NUCLEOTIDE SEQUENCE</scope>
</reference>
<keyword evidence="1" id="KW-0472">Membrane</keyword>
<evidence type="ECO:0000313" key="3">
    <source>
        <dbReference type="EMBL" id="CAG2213591.1"/>
    </source>
</evidence>
<comment type="caution">
    <text evidence="3">The sequence shown here is derived from an EMBL/GenBank/DDBJ whole genome shotgun (WGS) entry which is preliminary data.</text>
</comment>
<keyword evidence="4" id="KW-1185">Reference proteome</keyword>
<accession>A0A8S3S5U6</accession>
<gene>
    <name evidence="3" type="ORF">MEDL_27505</name>
</gene>
<keyword evidence="1" id="KW-1133">Transmembrane helix</keyword>
<organism evidence="3 4">
    <name type="scientific">Mytilus edulis</name>
    <name type="common">Blue mussel</name>
    <dbReference type="NCBI Taxonomy" id="6550"/>
    <lineage>
        <taxon>Eukaryota</taxon>
        <taxon>Metazoa</taxon>
        <taxon>Spiralia</taxon>
        <taxon>Lophotrochozoa</taxon>
        <taxon>Mollusca</taxon>
        <taxon>Bivalvia</taxon>
        <taxon>Autobranchia</taxon>
        <taxon>Pteriomorphia</taxon>
        <taxon>Mytilida</taxon>
        <taxon>Mytiloidea</taxon>
        <taxon>Mytilidae</taxon>
        <taxon>Mytilinae</taxon>
        <taxon>Mytilus</taxon>
    </lineage>
</organism>
<dbReference type="EMBL" id="CAJPWZ010001370">
    <property type="protein sequence ID" value="CAG2213591.1"/>
    <property type="molecule type" value="Genomic_DNA"/>
</dbReference>
<dbReference type="AlphaFoldDB" id="A0A8S3S5U6"/>
<evidence type="ECO:0000259" key="2">
    <source>
        <dbReference type="Pfam" id="PF00024"/>
    </source>
</evidence>
<evidence type="ECO:0000313" key="4">
    <source>
        <dbReference type="Proteomes" id="UP000683360"/>
    </source>
</evidence>
<sequence>MIFFKSKHCNILDVSFCCGFLILTSSAVFSIALNQINFDVFKDKRLLSGSITTTSVRSALACAALCTFDKKCCSSNYEKGSKLCTLETSCMQNMEPFLNSQVMIKVINWIPVLVAYSGNEQSVYTAWTNQTECNDLTTPLDISVTTRHLRNPLIDRWTDVGVKKVKVQLFTNDVPVVWMLFNGEDTNEMNWFSQENLMNSSFNDLTTSSPTNYFGIVGHWSQLRHFFINRAYINCGTDEGWFVVLGDCQKCAWEQQGLFPLFLYTKSNSPRNWVAVCQKIPKDLPSKWSFSITTSLRTGYCDLNDYKSKIIPSSDKNCSCGEPETVEHYLLHCSNYEEARERMRTSIYFITGNIHMDLDTLLGIDEEDINRDNRNEILCHLENYLTEEHYSNM</sequence>
<dbReference type="Proteomes" id="UP000683360">
    <property type="component" value="Unassembled WGS sequence"/>
</dbReference>
<feature type="transmembrane region" description="Helical" evidence="1">
    <location>
        <begin position="12"/>
        <end position="33"/>
    </location>
</feature>
<evidence type="ECO:0000256" key="1">
    <source>
        <dbReference type="SAM" id="Phobius"/>
    </source>
</evidence>
<protein>
    <recommendedName>
        <fullName evidence="2">Apple domain-containing protein</fullName>
    </recommendedName>
</protein>
<dbReference type="Pfam" id="PF00024">
    <property type="entry name" value="PAN_1"/>
    <property type="match status" value="1"/>
</dbReference>
<keyword evidence="1" id="KW-0812">Transmembrane</keyword>
<name>A0A8S3S5U6_MYTED</name>
<proteinExistence type="predicted"/>
<dbReference type="InterPro" id="IPR003609">
    <property type="entry name" value="Pan_app"/>
</dbReference>
<feature type="domain" description="Apple" evidence="2">
    <location>
        <begin position="38"/>
        <end position="89"/>
    </location>
</feature>
<dbReference type="OrthoDB" id="6061545at2759"/>